<dbReference type="Proteomes" id="UP000192920">
    <property type="component" value="Unassembled WGS sequence"/>
</dbReference>
<dbReference type="AlphaFoldDB" id="A0A1Y6BDS9"/>
<gene>
    <name evidence="1" type="ORF">SAMN02745746_00626</name>
</gene>
<name>A0A1Y6BDS9_9NEIS</name>
<dbReference type="EMBL" id="FXAG01000002">
    <property type="protein sequence ID" value="SME99485.1"/>
    <property type="molecule type" value="Genomic_DNA"/>
</dbReference>
<accession>A0A1Y6BDS9</accession>
<reference evidence="2" key="1">
    <citation type="submission" date="2017-04" db="EMBL/GenBank/DDBJ databases">
        <authorList>
            <person name="Varghese N."/>
            <person name="Submissions S."/>
        </authorList>
    </citation>
    <scope>NUCLEOTIDE SEQUENCE [LARGE SCALE GENOMIC DNA]</scope>
    <source>
        <strain evidence="2">DSM 22618</strain>
    </source>
</reference>
<organism evidence="1 2">
    <name type="scientific">Pseudogulbenkiania subflava DSM 22618</name>
    <dbReference type="NCBI Taxonomy" id="1123014"/>
    <lineage>
        <taxon>Bacteria</taxon>
        <taxon>Pseudomonadati</taxon>
        <taxon>Pseudomonadota</taxon>
        <taxon>Betaproteobacteria</taxon>
        <taxon>Neisseriales</taxon>
        <taxon>Chromobacteriaceae</taxon>
        <taxon>Pseudogulbenkiania</taxon>
    </lineage>
</organism>
<dbReference type="STRING" id="1123014.SAMN02745746_00626"/>
<keyword evidence="2" id="KW-1185">Reference proteome</keyword>
<evidence type="ECO:0008006" key="3">
    <source>
        <dbReference type="Google" id="ProtNLM"/>
    </source>
</evidence>
<sequence length="91" mass="10344">MTPQERALKKELLLMKGEALRLKLRMELKAIKRPMSLTGEGWHAWGSLRRLGPVFGALGGVLPSKRLRRLLLGGARAFVLWQAARKLWSRL</sequence>
<proteinExistence type="predicted"/>
<evidence type="ECO:0000313" key="2">
    <source>
        <dbReference type="Proteomes" id="UP000192920"/>
    </source>
</evidence>
<protein>
    <recommendedName>
        <fullName evidence="3">YqjK-like protein</fullName>
    </recommendedName>
</protein>
<evidence type="ECO:0000313" key="1">
    <source>
        <dbReference type="EMBL" id="SME99485.1"/>
    </source>
</evidence>
<dbReference type="RefSeq" id="WP_085274979.1">
    <property type="nucleotide sequence ID" value="NZ_FXAG01000002.1"/>
</dbReference>